<name>A0ABV9XDN7_9ACTN</name>
<protein>
    <recommendedName>
        <fullName evidence="4">Lipoprotein</fullName>
    </recommendedName>
</protein>
<keyword evidence="3" id="KW-1185">Reference proteome</keyword>
<dbReference type="Proteomes" id="UP001595829">
    <property type="component" value="Unassembled WGS sequence"/>
</dbReference>
<reference evidence="3" key="1">
    <citation type="journal article" date="2019" name="Int. J. Syst. Evol. Microbiol.">
        <title>The Global Catalogue of Microorganisms (GCM) 10K type strain sequencing project: providing services to taxonomists for standard genome sequencing and annotation.</title>
        <authorList>
            <consortium name="The Broad Institute Genomics Platform"/>
            <consortium name="The Broad Institute Genome Sequencing Center for Infectious Disease"/>
            <person name="Wu L."/>
            <person name="Ma J."/>
        </authorList>
    </citation>
    <scope>NUCLEOTIDE SEQUENCE [LARGE SCALE GENOMIC DNA]</scope>
    <source>
        <strain evidence="3">CGMCC 4.1648</strain>
    </source>
</reference>
<proteinExistence type="predicted"/>
<accession>A0ABV9XDN7</accession>
<dbReference type="RefSeq" id="WP_345690458.1">
    <property type="nucleotide sequence ID" value="NZ_BAABIT010000001.1"/>
</dbReference>
<organism evidence="2 3">
    <name type="scientific">Streptomyces coeruleoprunus</name>
    <dbReference type="NCBI Taxonomy" id="285563"/>
    <lineage>
        <taxon>Bacteria</taxon>
        <taxon>Bacillati</taxon>
        <taxon>Actinomycetota</taxon>
        <taxon>Actinomycetes</taxon>
        <taxon>Kitasatosporales</taxon>
        <taxon>Streptomycetaceae</taxon>
        <taxon>Streptomyces</taxon>
    </lineage>
</organism>
<comment type="caution">
    <text evidence="2">The sequence shown here is derived from an EMBL/GenBank/DDBJ whole genome shotgun (WGS) entry which is preliminary data.</text>
</comment>
<sequence length="162" mass="17557">MNHRSRGLLVGMTALGLLSTTLTACGTDAFERCVPEESASAAAAGIDGTYEGVRDAEGVRLTLTNGSGKAGNTLTVENWPTGDYYRDELGETFDGSGTWEIDRSTASEQSPLLRLHFDKPKPLLRGDTIDLLTITSDDKRVVLYDNTDPDTCPSFRLDLEKP</sequence>
<feature type="signal peptide" evidence="1">
    <location>
        <begin position="1"/>
        <end position="24"/>
    </location>
</feature>
<feature type="chain" id="PRO_5045613827" description="Lipoprotein" evidence="1">
    <location>
        <begin position="25"/>
        <end position="162"/>
    </location>
</feature>
<gene>
    <name evidence="2" type="ORF">ACFPM3_12075</name>
</gene>
<evidence type="ECO:0008006" key="4">
    <source>
        <dbReference type="Google" id="ProtNLM"/>
    </source>
</evidence>
<dbReference type="PROSITE" id="PS51257">
    <property type="entry name" value="PROKAR_LIPOPROTEIN"/>
    <property type="match status" value="1"/>
</dbReference>
<evidence type="ECO:0000313" key="2">
    <source>
        <dbReference type="EMBL" id="MFC5022868.1"/>
    </source>
</evidence>
<evidence type="ECO:0000256" key="1">
    <source>
        <dbReference type="SAM" id="SignalP"/>
    </source>
</evidence>
<keyword evidence="1" id="KW-0732">Signal</keyword>
<evidence type="ECO:0000313" key="3">
    <source>
        <dbReference type="Proteomes" id="UP001595829"/>
    </source>
</evidence>
<dbReference type="EMBL" id="JBHSJD010000007">
    <property type="protein sequence ID" value="MFC5022868.1"/>
    <property type="molecule type" value="Genomic_DNA"/>
</dbReference>